<evidence type="ECO:0000256" key="2">
    <source>
        <dbReference type="ARBA" id="ARBA00022618"/>
    </source>
</evidence>
<keyword evidence="9" id="KW-1185">Reference proteome</keyword>
<keyword evidence="4" id="KW-0998">Cell outer membrane</keyword>
<dbReference type="CDD" id="cd07185">
    <property type="entry name" value="OmpA_C-like"/>
    <property type="match status" value="1"/>
</dbReference>
<organism evidence="8 9">
    <name type="scientific">Elstera cyanobacteriorum</name>
    <dbReference type="NCBI Taxonomy" id="2022747"/>
    <lineage>
        <taxon>Bacteria</taxon>
        <taxon>Pseudomonadati</taxon>
        <taxon>Pseudomonadota</taxon>
        <taxon>Alphaproteobacteria</taxon>
        <taxon>Rhodospirillales</taxon>
        <taxon>Rhodospirillaceae</taxon>
        <taxon>Elstera</taxon>
    </lineage>
</organism>
<dbReference type="Proteomes" id="UP000216361">
    <property type="component" value="Unassembled WGS sequence"/>
</dbReference>
<gene>
    <name evidence="8" type="primary">pal</name>
    <name evidence="8" type="ORF">CHR90_17290</name>
</gene>
<dbReference type="InterPro" id="IPR036737">
    <property type="entry name" value="OmpA-like_sf"/>
</dbReference>
<dbReference type="OrthoDB" id="9809164at2"/>
<dbReference type="PANTHER" id="PTHR30329:SF21">
    <property type="entry name" value="LIPOPROTEIN YIAD-RELATED"/>
    <property type="match status" value="1"/>
</dbReference>
<dbReference type="AlphaFoldDB" id="A0A255XID9"/>
<protein>
    <submittedName>
        <fullName evidence="8">Peptidoglycan-associated lipoprotein</fullName>
    </submittedName>
</protein>
<dbReference type="EMBL" id="NOXS01000035">
    <property type="protein sequence ID" value="OYQ16739.1"/>
    <property type="molecule type" value="Genomic_DNA"/>
</dbReference>
<name>A0A255XID9_9PROT</name>
<evidence type="ECO:0000256" key="3">
    <source>
        <dbReference type="ARBA" id="ARBA00023136"/>
    </source>
</evidence>
<comment type="caution">
    <text evidence="8">The sequence shown here is derived from an EMBL/GenBank/DDBJ whole genome shotgun (WGS) entry which is preliminary data.</text>
</comment>
<evidence type="ECO:0000313" key="9">
    <source>
        <dbReference type="Proteomes" id="UP000216361"/>
    </source>
</evidence>
<evidence type="ECO:0000256" key="6">
    <source>
        <dbReference type="PROSITE-ProRule" id="PRU00473"/>
    </source>
</evidence>
<dbReference type="GO" id="GO:0051301">
    <property type="term" value="P:cell division"/>
    <property type="evidence" value="ECO:0007669"/>
    <property type="project" value="UniProtKB-KW"/>
</dbReference>
<comment type="subcellular location">
    <subcellularLocation>
        <location evidence="1">Cell outer membrane</location>
    </subcellularLocation>
</comment>
<sequence length="158" mass="17143">MIRLGSLALLVLCIGGCTVSPEQQVSRKPPSSAYGGVRPMPCYSYFPSSVYFAVDSSTLTRSAQNALREQAGVIACRGDRPDIVIEGHADERGTREYNLALGLRRAAAVRDYLIALGVAPDHVRIVSYGKERPAVSHSDEEAWSQNRRAVSLLVKNAP</sequence>
<dbReference type="Gene3D" id="3.30.1330.60">
    <property type="entry name" value="OmpA-like domain"/>
    <property type="match status" value="1"/>
</dbReference>
<keyword evidence="3 6" id="KW-0472">Membrane</keyword>
<evidence type="ECO:0000259" key="7">
    <source>
        <dbReference type="PROSITE" id="PS51123"/>
    </source>
</evidence>
<evidence type="ECO:0000256" key="1">
    <source>
        <dbReference type="ARBA" id="ARBA00004442"/>
    </source>
</evidence>
<dbReference type="PROSITE" id="PS51123">
    <property type="entry name" value="OMPA_2"/>
    <property type="match status" value="1"/>
</dbReference>
<dbReference type="PRINTS" id="PR01021">
    <property type="entry name" value="OMPADOMAIN"/>
</dbReference>
<feature type="domain" description="OmpA-like" evidence="7">
    <location>
        <begin position="39"/>
        <end position="157"/>
    </location>
</feature>
<evidence type="ECO:0000256" key="5">
    <source>
        <dbReference type="ARBA" id="ARBA00023306"/>
    </source>
</evidence>
<reference evidence="8 9" key="1">
    <citation type="submission" date="2017-07" db="EMBL/GenBank/DDBJ databases">
        <title>Elstera cyanobacteriorum sp. nov., a novel bacterium isolated from cyanobacterial aggregates in a eutrophic lake.</title>
        <authorList>
            <person name="Cai H."/>
        </authorList>
    </citation>
    <scope>NUCLEOTIDE SEQUENCE [LARGE SCALE GENOMIC DNA]</scope>
    <source>
        <strain evidence="8 9">TH019</strain>
    </source>
</reference>
<proteinExistence type="predicted"/>
<evidence type="ECO:0000256" key="4">
    <source>
        <dbReference type="ARBA" id="ARBA00023237"/>
    </source>
</evidence>
<dbReference type="InterPro" id="IPR014169">
    <property type="entry name" value="Pal_lipo_C"/>
</dbReference>
<keyword evidence="2" id="KW-0132">Cell division</keyword>
<accession>A0A255XID9</accession>
<dbReference type="InterPro" id="IPR050330">
    <property type="entry name" value="Bact_OuterMem_StrucFunc"/>
</dbReference>
<keyword evidence="8" id="KW-0449">Lipoprotein</keyword>
<dbReference type="PANTHER" id="PTHR30329">
    <property type="entry name" value="STATOR ELEMENT OF FLAGELLAR MOTOR COMPLEX"/>
    <property type="match status" value="1"/>
</dbReference>
<dbReference type="GO" id="GO:0009279">
    <property type="term" value="C:cell outer membrane"/>
    <property type="evidence" value="ECO:0007669"/>
    <property type="project" value="UniProtKB-SubCell"/>
</dbReference>
<dbReference type="SUPFAM" id="SSF103088">
    <property type="entry name" value="OmpA-like"/>
    <property type="match status" value="1"/>
</dbReference>
<dbReference type="InterPro" id="IPR006664">
    <property type="entry name" value="OMP_bac"/>
</dbReference>
<evidence type="ECO:0000313" key="8">
    <source>
        <dbReference type="EMBL" id="OYQ16739.1"/>
    </source>
</evidence>
<keyword evidence="5" id="KW-0131">Cell cycle</keyword>
<dbReference type="InterPro" id="IPR006665">
    <property type="entry name" value="OmpA-like"/>
</dbReference>
<dbReference type="NCBIfam" id="TIGR02802">
    <property type="entry name" value="Pal_lipo"/>
    <property type="match status" value="1"/>
</dbReference>
<dbReference type="Pfam" id="PF00691">
    <property type="entry name" value="OmpA"/>
    <property type="match status" value="1"/>
</dbReference>